<feature type="transmembrane region" description="Helical" evidence="5">
    <location>
        <begin position="39"/>
        <end position="60"/>
    </location>
</feature>
<feature type="transmembrane region" description="Helical" evidence="5">
    <location>
        <begin position="143"/>
        <end position="172"/>
    </location>
</feature>
<name>A0A1A9RFP4_EIKCO</name>
<dbReference type="AlphaFoldDB" id="A0A1A9RFP4"/>
<evidence type="ECO:0000313" key="7">
    <source>
        <dbReference type="Proteomes" id="UP000078003"/>
    </source>
</evidence>
<keyword evidence="6" id="KW-0808">Transferase</keyword>
<dbReference type="Proteomes" id="UP000078003">
    <property type="component" value="Unassembled WGS sequence"/>
</dbReference>
<evidence type="ECO:0000313" key="6">
    <source>
        <dbReference type="EMBL" id="OAM17221.1"/>
    </source>
</evidence>
<accession>A0A1A9RFP4</accession>
<evidence type="ECO:0000256" key="1">
    <source>
        <dbReference type="ARBA" id="ARBA00004127"/>
    </source>
</evidence>
<reference evidence="7" key="1">
    <citation type="submission" date="2016-05" db="EMBL/GenBank/DDBJ databases">
        <title>Draft genome of Corynebacterium afermentans subsp. afermentans LCDC 88199T.</title>
        <authorList>
            <person name="Bernier A.-M."/>
            <person name="Bernard K."/>
        </authorList>
    </citation>
    <scope>NUCLEOTIDE SEQUENCE [LARGE SCALE GENOMIC DNA]</scope>
    <source>
        <strain evidence="7">NML01-0328</strain>
    </source>
</reference>
<keyword evidence="6" id="KW-0489">Methyltransferase</keyword>
<dbReference type="GO" id="GO:0012505">
    <property type="term" value="C:endomembrane system"/>
    <property type="evidence" value="ECO:0007669"/>
    <property type="project" value="UniProtKB-SubCell"/>
</dbReference>
<dbReference type="Gene3D" id="1.20.120.1630">
    <property type="match status" value="1"/>
</dbReference>
<feature type="transmembrane region" description="Helical" evidence="5">
    <location>
        <begin position="66"/>
        <end position="86"/>
    </location>
</feature>
<evidence type="ECO:0000256" key="2">
    <source>
        <dbReference type="ARBA" id="ARBA00022692"/>
    </source>
</evidence>
<dbReference type="RefSeq" id="WP_064084308.1">
    <property type="nucleotide sequence ID" value="NZ_LXSF01000002.1"/>
</dbReference>
<keyword evidence="4 5" id="KW-0472">Membrane</keyword>
<dbReference type="GO" id="GO:0032259">
    <property type="term" value="P:methylation"/>
    <property type="evidence" value="ECO:0007669"/>
    <property type="project" value="UniProtKB-KW"/>
</dbReference>
<evidence type="ECO:0000256" key="3">
    <source>
        <dbReference type="ARBA" id="ARBA00022989"/>
    </source>
</evidence>
<dbReference type="Pfam" id="PF04191">
    <property type="entry name" value="PEMT"/>
    <property type="match status" value="1"/>
</dbReference>
<keyword evidence="2 5" id="KW-0812">Transmembrane</keyword>
<comment type="caution">
    <text evidence="6">The sequence shown here is derived from an EMBL/GenBank/DDBJ whole genome shotgun (WGS) entry which is preliminary data.</text>
</comment>
<dbReference type="PANTHER" id="PTHR43847:SF1">
    <property type="entry name" value="BLL3993 PROTEIN"/>
    <property type="match status" value="1"/>
</dbReference>
<dbReference type="InterPro" id="IPR007318">
    <property type="entry name" value="Phopholipid_MeTrfase"/>
</dbReference>
<protein>
    <submittedName>
        <fullName evidence="6">Isoprenylcysteine carboxyl methyltransferase</fullName>
    </submittedName>
</protein>
<evidence type="ECO:0000256" key="4">
    <source>
        <dbReference type="ARBA" id="ARBA00023136"/>
    </source>
</evidence>
<feature type="transmembrane region" description="Helical" evidence="5">
    <location>
        <begin position="93"/>
        <end position="111"/>
    </location>
</feature>
<dbReference type="PANTHER" id="PTHR43847">
    <property type="entry name" value="BLL3993 PROTEIN"/>
    <property type="match status" value="1"/>
</dbReference>
<evidence type="ECO:0000256" key="5">
    <source>
        <dbReference type="SAM" id="Phobius"/>
    </source>
</evidence>
<sequence>MTHNYKQLLLEIIMKFMAACALSYFAIEVFQKYQITNNIVLLLLLLSESITILLVISAKFTNTRDFSPLVIIATIAGTFYFFAISLDNGIPIISNNISATILCFGISWQLYAKIYLGRSFGLLPACRSIVDTGPYKLVRHPIYFGYFIGHMAFLLNNFSWWNVEVLTLLYLFQFLRMHYEERVLSKNEQYREYKKKVRYRFIPFLI</sequence>
<dbReference type="InterPro" id="IPR052527">
    <property type="entry name" value="Metal_cation-efflux_comp"/>
</dbReference>
<feature type="transmembrane region" description="Helical" evidence="5">
    <location>
        <begin position="12"/>
        <end position="30"/>
    </location>
</feature>
<proteinExistence type="predicted"/>
<dbReference type="GO" id="GO:0008168">
    <property type="term" value="F:methyltransferase activity"/>
    <property type="evidence" value="ECO:0007669"/>
    <property type="project" value="UniProtKB-KW"/>
</dbReference>
<keyword evidence="3 5" id="KW-1133">Transmembrane helix</keyword>
<comment type="subcellular location">
    <subcellularLocation>
        <location evidence="1">Endomembrane system</location>
        <topology evidence="1">Multi-pass membrane protein</topology>
    </subcellularLocation>
</comment>
<gene>
    <name evidence="6" type="ORF">A7P85_02395</name>
</gene>
<dbReference type="EMBL" id="LXSF01000002">
    <property type="protein sequence ID" value="OAM17221.1"/>
    <property type="molecule type" value="Genomic_DNA"/>
</dbReference>
<organism evidence="6 7">
    <name type="scientific">Eikenella corrodens</name>
    <dbReference type="NCBI Taxonomy" id="539"/>
    <lineage>
        <taxon>Bacteria</taxon>
        <taxon>Pseudomonadati</taxon>
        <taxon>Pseudomonadota</taxon>
        <taxon>Betaproteobacteria</taxon>
        <taxon>Neisseriales</taxon>
        <taxon>Neisseriaceae</taxon>
        <taxon>Eikenella</taxon>
    </lineage>
</organism>